<dbReference type="KEGG" id="kme:H0A61_01441"/>
<accession>A0A8A0RMH2</accession>
<dbReference type="GO" id="GO:0052693">
    <property type="term" value="F:epoxyqueuosine reductase activity"/>
    <property type="evidence" value="ECO:0007669"/>
    <property type="project" value="UniProtKB-EC"/>
</dbReference>
<keyword evidence="6" id="KW-1185">Reference proteome</keyword>
<dbReference type="PROSITE" id="PS51379">
    <property type="entry name" value="4FE4S_FER_2"/>
    <property type="match status" value="1"/>
</dbReference>
<dbReference type="InterPro" id="IPR017896">
    <property type="entry name" value="4Fe4S_Fe-S-bd"/>
</dbReference>
<dbReference type="Gene3D" id="3.30.70.20">
    <property type="match status" value="1"/>
</dbReference>
<keyword evidence="3" id="KW-0411">Iron-sulfur</keyword>
<dbReference type="EC" id="1.17.99.6" evidence="5"/>
<evidence type="ECO:0000256" key="2">
    <source>
        <dbReference type="ARBA" id="ARBA00023004"/>
    </source>
</evidence>
<dbReference type="GO" id="GO:0046872">
    <property type="term" value="F:metal ion binding"/>
    <property type="evidence" value="ECO:0007669"/>
    <property type="project" value="UniProtKB-KW"/>
</dbReference>
<dbReference type="RefSeq" id="WP_206709272.1">
    <property type="nucleotide sequence ID" value="NZ_CP059066.1"/>
</dbReference>
<dbReference type="InterPro" id="IPR017900">
    <property type="entry name" value="4Fe4S_Fe_S_CS"/>
</dbReference>
<evidence type="ECO:0000256" key="1">
    <source>
        <dbReference type="ARBA" id="ARBA00022723"/>
    </source>
</evidence>
<dbReference type="PROSITE" id="PS00198">
    <property type="entry name" value="4FE4S_FER_1"/>
    <property type="match status" value="1"/>
</dbReference>
<dbReference type="EMBL" id="CP059066">
    <property type="protein sequence ID" value="QSQ09082.1"/>
    <property type="molecule type" value="Genomic_DNA"/>
</dbReference>
<evidence type="ECO:0000256" key="3">
    <source>
        <dbReference type="ARBA" id="ARBA00023014"/>
    </source>
</evidence>
<feature type="domain" description="4Fe-4S ferredoxin-type" evidence="4">
    <location>
        <begin position="163"/>
        <end position="192"/>
    </location>
</feature>
<dbReference type="PANTHER" id="PTHR42827">
    <property type="entry name" value="IRON-SULFUR CLUSTER-BINDING PROTEIN-RELATED"/>
    <property type="match status" value="1"/>
</dbReference>
<proteinExistence type="predicted"/>
<name>A0A8A0RMH2_9FIRM</name>
<dbReference type="AlphaFoldDB" id="A0A8A0RMH2"/>
<reference evidence="5" key="1">
    <citation type="submission" date="2020-07" db="EMBL/GenBank/DDBJ databases">
        <title>Koleobacter methoxysyntrophicus gen. nov., sp. nov., a novel anaerobic bacterium isolated from deep subsurface oil field and proposal of Koleobacterales ord. nov. in the phylum Firmicutes.</title>
        <authorList>
            <person name="Sakamoto S."/>
            <person name="Tamaki H."/>
        </authorList>
    </citation>
    <scope>NUCLEOTIDE SEQUENCE</scope>
    <source>
        <strain evidence="5">NRmbB1</strain>
    </source>
</reference>
<keyword evidence="5" id="KW-0560">Oxidoreductase</keyword>
<dbReference type="GO" id="GO:0051536">
    <property type="term" value="F:iron-sulfur cluster binding"/>
    <property type="evidence" value="ECO:0007669"/>
    <property type="project" value="UniProtKB-KW"/>
</dbReference>
<evidence type="ECO:0000259" key="4">
    <source>
        <dbReference type="PROSITE" id="PS51379"/>
    </source>
</evidence>
<gene>
    <name evidence="5" type="primary">queG_2</name>
    <name evidence="5" type="ORF">H0A61_01441</name>
</gene>
<keyword evidence="2" id="KW-0408">Iron</keyword>
<dbReference type="SUPFAM" id="SSF46548">
    <property type="entry name" value="alpha-helical ferredoxin"/>
    <property type="match status" value="1"/>
</dbReference>
<sequence>MNRVQREFTELLNSKVDFFGFVNVRDYCSAARNEENWIDPFDLIAEPKTIVVIGVKTVDELLKRPGKNVAWHNITINIKLNQVLYDLSRFLSKKGFQVFPHFTINQNYTPPKWQDIARDVMPSKIIAKIAGIGSIGRNNLFIHKEFGAGVRLTALTTSAEFNWVHKVYENLCNSCGLCINMCPAGALTEKGYDPERCWQFLYKLQKTWGYAGCGNCMLACGRKRNNS</sequence>
<keyword evidence="1" id="KW-0479">Metal-binding</keyword>
<protein>
    <submittedName>
        <fullName evidence="5">Epoxyqueuosine reductase</fullName>
        <ecNumber evidence="5">1.17.99.6</ecNumber>
    </submittedName>
</protein>
<dbReference type="Proteomes" id="UP000662904">
    <property type="component" value="Chromosome"/>
</dbReference>
<dbReference type="PANTHER" id="PTHR42827:SF1">
    <property type="entry name" value="IRON-SULFUR CLUSTER-BINDING PROTEIN"/>
    <property type="match status" value="1"/>
</dbReference>
<organism evidence="5 6">
    <name type="scientific">Koleobacter methoxysyntrophicus</name>
    <dbReference type="NCBI Taxonomy" id="2751313"/>
    <lineage>
        <taxon>Bacteria</taxon>
        <taxon>Bacillati</taxon>
        <taxon>Bacillota</taxon>
        <taxon>Clostridia</taxon>
        <taxon>Koleobacterales</taxon>
        <taxon>Koleobacteraceae</taxon>
        <taxon>Koleobacter</taxon>
    </lineage>
</organism>
<evidence type="ECO:0000313" key="6">
    <source>
        <dbReference type="Proteomes" id="UP000662904"/>
    </source>
</evidence>
<dbReference type="Pfam" id="PF00037">
    <property type="entry name" value="Fer4"/>
    <property type="match status" value="1"/>
</dbReference>
<evidence type="ECO:0000313" key="5">
    <source>
        <dbReference type="EMBL" id="QSQ09082.1"/>
    </source>
</evidence>